<feature type="domain" description="G5" evidence="4">
    <location>
        <begin position="80"/>
        <end position="160"/>
    </location>
</feature>
<feature type="region of interest" description="Disordered" evidence="2">
    <location>
        <begin position="60"/>
        <end position="93"/>
    </location>
</feature>
<keyword evidence="3" id="KW-0812">Transmembrane</keyword>
<dbReference type="PROSITE" id="PS51109">
    <property type="entry name" value="G5"/>
    <property type="match status" value="1"/>
</dbReference>
<feature type="compositionally biased region" description="Basic and acidic residues" evidence="2">
    <location>
        <begin position="100"/>
        <end position="110"/>
    </location>
</feature>
<dbReference type="Gene3D" id="2.20.230.10">
    <property type="entry name" value="Resuscitation-promoting factor rpfb"/>
    <property type="match status" value="1"/>
</dbReference>
<dbReference type="SMART" id="SM01208">
    <property type="entry name" value="G5"/>
    <property type="match status" value="1"/>
</dbReference>
<proteinExistence type="predicted"/>
<dbReference type="AlphaFoldDB" id="A0A2M7YP45"/>
<accession>A0A2M7YP45</accession>
<keyword evidence="3" id="KW-1133">Transmembrane helix</keyword>
<feature type="transmembrane region" description="Helical" evidence="3">
    <location>
        <begin position="39"/>
        <end position="58"/>
    </location>
</feature>
<gene>
    <name evidence="5" type="ORF">CO159_01480</name>
</gene>
<dbReference type="Proteomes" id="UP000230434">
    <property type="component" value="Unassembled WGS sequence"/>
</dbReference>
<reference evidence="6" key="1">
    <citation type="submission" date="2017-09" db="EMBL/GenBank/DDBJ databases">
        <title>Depth-based differentiation of microbial function through sediment-hosted aquifers and enrichment of novel symbionts in the deep terrestrial subsurface.</title>
        <authorList>
            <person name="Probst A.J."/>
            <person name="Ladd B."/>
            <person name="Jarett J.K."/>
            <person name="Geller-Mcgrath D.E."/>
            <person name="Sieber C.M.K."/>
            <person name="Emerson J.B."/>
            <person name="Anantharaman K."/>
            <person name="Thomas B.C."/>
            <person name="Malmstrom R."/>
            <person name="Stieglmeier M."/>
            <person name="Klingl A."/>
            <person name="Woyke T."/>
            <person name="Ryan C.M."/>
            <person name="Banfield J.F."/>
        </authorList>
    </citation>
    <scope>NUCLEOTIDE SEQUENCE [LARGE SCALE GENOMIC DNA]</scope>
</reference>
<evidence type="ECO:0000256" key="1">
    <source>
        <dbReference type="ARBA" id="ARBA00022729"/>
    </source>
</evidence>
<name>A0A2M7YP45_9BACT</name>
<sequence>MSTFFLLLLAASIVCLIIGLSDPQNFRKWFGQNINRKRIALIFGGLIVACFILTGAFAKPSSNKPKEESKPAATTQETQTPKVETKEETKTEEIVFQTESKNDSTLEKGQTKVQQEGKNGTKELKYKVTYTDGKETGRDLISETITIQPINKYSPDWHERTTQGLYFSTILWRWIL</sequence>
<dbReference type="Pfam" id="PF07501">
    <property type="entry name" value="G5"/>
    <property type="match status" value="1"/>
</dbReference>
<protein>
    <recommendedName>
        <fullName evidence="4">G5 domain-containing protein</fullName>
    </recommendedName>
</protein>
<keyword evidence="3" id="KW-0472">Membrane</keyword>
<evidence type="ECO:0000313" key="6">
    <source>
        <dbReference type="Proteomes" id="UP000230434"/>
    </source>
</evidence>
<organism evidence="5 6">
    <name type="scientific">Candidatus Portnoybacteria bacterium CG_4_9_14_3_um_filter_40_10</name>
    <dbReference type="NCBI Taxonomy" id="1974804"/>
    <lineage>
        <taxon>Bacteria</taxon>
        <taxon>Candidatus Portnoyibacteriota</taxon>
    </lineage>
</organism>
<evidence type="ECO:0000313" key="5">
    <source>
        <dbReference type="EMBL" id="PJA64734.1"/>
    </source>
</evidence>
<dbReference type="EMBL" id="PFWF01000031">
    <property type="protein sequence ID" value="PJA64734.1"/>
    <property type="molecule type" value="Genomic_DNA"/>
</dbReference>
<comment type="caution">
    <text evidence="5">The sequence shown here is derived from an EMBL/GenBank/DDBJ whole genome shotgun (WGS) entry which is preliminary data.</text>
</comment>
<keyword evidence="1" id="KW-0732">Signal</keyword>
<evidence type="ECO:0000259" key="4">
    <source>
        <dbReference type="PROSITE" id="PS51109"/>
    </source>
</evidence>
<feature type="compositionally biased region" description="Basic and acidic residues" evidence="2">
    <location>
        <begin position="83"/>
        <end position="93"/>
    </location>
</feature>
<feature type="region of interest" description="Disordered" evidence="2">
    <location>
        <begin position="99"/>
        <end position="118"/>
    </location>
</feature>
<dbReference type="InterPro" id="IPR011098">
    <property type="entry name" value="G5_dom"/>
</dbReference>
<evidence type="ECO:0000256" key="3">
    <source>
        <dbReference type="SAM" id="Phobius"/>
    </source>
</evidence>
<evidence type="ECO:0000256" key="2">
    <source>
        <dbReference type="SAM" id="MobiDB-lite"/>
    </source>
</evidence>